<evidence type="ECO:0000256" key="1">
    <source>
        <dbReference type="ARBA" id="ARBA00022917"/>
    </source>
</evidence>
<keyword evidence="4" id="KW-1185">Reference proteome</keyword>
<keyword evidence="2" id="KW-0030">Aminoacyl-tRNA synthetase</keyword>
<dbReference type="GO" id="GO:0004816">
    <property type="term" value="F:asparagine-tRNA ligase activity"/>
    <property type="evidence" value="ECO:0007669"/>
    <property type="project" value="TreeGrafter"/>
</dbReference>
<dbReference type="PANTHER" id="PTHR22594:SF36">
    <property type="entry name" value="ASPARAGINE--TRNA LIGASE, CYTOPLASMIC 2"/>
    <property type="match status" value="1"/>
</dbReference>
<evidence type="ECO:0000313" key="4">
    <source>
        <dbReference type="Proteomes" id="UP001163823"/>
    </source>
</evidence>
<dbReference type="Gene3D" id="3.30.930.10">
    <property type="entry name" value="Bira Bifunctional Protein, Domain 2"/>
    <property type="match status" value="1"/>
</dbReference>
<dbReference type="AlphaFoldDB" id="A0AAD7L4N9"/>
<proteinExistence type="predicted"/>
<accession>A0AAD7L4N9</accession>
<dbReference type="InterPro" id="IPR045864">
    <property type="entry name" value="aa-tRNA-synth_II/BPL/LPL"/>
</dbReference>
<name>A0AAD7L4N9_QUISA</name>
<dbReference type="GO" id="GO:0005524">
    <property type="term" value="F:ATP binding"/>
    <property type="evidence" value="ECO:0007669"/>
    <property type="project" value="UniProtKB-KW"/>
</dbReference>
<dbReference type="GO" id="GO:0005739">
    <property type="term" value="C:mitochondrion"/>
    <property type="evidence" value="ECO:0007669"/>
    <property type="project" value="TreeGrafter"/>
</dbReference>
<organism evidence="3 4">
    <name type="scientific">Quillaja saponaria</name>
    <name type="common">Soap bark tree</name>
    <dbReference type="NCBI Taxonomy" id="32244"/>
    <lineage>
        <taxon>Eukaryota</taxon>
        <taxon>Viridiplantae</taxon>
        <taxon>Streptophyta</taxon>
        <taxon>Embryophyta</taxon>
        <taxon>Tracheophyta</taxon>
        <taxon>Spermatophyta</taxon>
        <taxon>Magnoliopsida</taxon>
        <taxon>eudicotyledons</taxon>
        <taxon>Gunneridae</taxon>
        <taxon>Pentapetalae</taxon>
        <taxon>rosids</taxon>
        <taxon>fabids</taxon>
        <taxon>Fabales</taxon>
        <taxon>Quillajaceae</taxon>
        <taxon>Quillaja</taxon>
    </lineage>
</organism>
<keyword evidence="3" id="KW-0436">Ligase</keyword>
<gene>
    <name evidence="3" type="ORF">O6P43_026740</name>
</gene>
<dbReference type="Proteomes" id="UP001163823">
    <property type="component" value="Chromosome 11"/>
</dbReference>
<keyword evidence="1" id="KW-0648">Protein biosynthesis</keyword>
<sequence length="269" mass="29444">MASQDITVPSGSKYSNRIILKTLMESSDGGLGLVGQRIVIGGWVRSSKEWGNSSADTLIPINHRVLDGSGYTVREKFESVAPKPMPPPRSTVYLLVTDGSCVANLPVLVDSSIVPPSQLLPTGTCILVEGVLRQPPGQGKHVVELKAEKVLHIGMVDRDTYPLSKKRLPLDLLRDYSQFRPRTTTVASVMRIRSALSFATHSFFEEHQFLHIQVPTITATDCEGSSNMFQISTFVGKTDKKKKQSAIDATEGVSLEVIKGALKEKRNLD</sequence>
<evidence type="ECO:0000313" key="3">
    <source>
        <dbReference type="EMBL" id="KAJ7950560.1"/>
    </source>
</evidence>
<evidence type="ECO:0000256" key="2">
    <source>
        <dbReference type="ARBA" id="ARBA00023146"/>
    </source>
</evidence>
<dbReference type="KEGG" id="qsa:O6P43_026740"/>
<dbReference type="SUPFAM" id="SSF55681">
    <property type="entry name" value="Class II aaRS and biotin synthetases"/>
    <property type="match status" value="1"/>
</dbReference>
<protein>
    <submittedName>
        <fullName evidence="3">Asparagine-tRNA ligase</fullName>
    </submittedName>
</protein>
<reference evidence="3" key="1">
    <citation type="journal article" date="2023" name="Science">
        <title>Elucidation of the pathway for biosynthesis of saponin adjuvants from the soapbark tree.</title>
        <authorList>
            <person name="Reed J."/>
            <person name="Orme A."/>
            <person name="El-Demerdash A."/>
            <person name="Owen C."/>
            <person name="Martin L.B.B."/>
            <person name="Misra R.C."/>
            <person name="Kikuchi S."/>
            <person name="Rejzek M."/>
            <person name="Martin A.C."/>
            <person name="Harkess A."/>
            <person name="Leebens-Mack J."/>
            <person name="Louveau T."/>
            <person name="Stephenson M.J."/>
            <person name="Osbourn A."/>
        </authorList>
    </citation>
    <scope>NUCLEOTIDE SEQUENCE</scope>
    <source>
        <strain evidence="3">S10</strain>
    </source>
</reference>
<dbReference type="GO" id="GO:0006421">
    <property type="term" value="P:asparaginyl-tRNA aminoacylation"/>
    <property type="evidence" value="ECO:0007669"/>
    <property type="project" value="TreeGrafter"/>
</dbReference>
<comment type="caution">
    <text evidence="3">The sequence shown here is derived from an EMBL/GenBank/DDBJ whole genome shotgun (WGS) entry which is preliminary data.</text>
</comment>
<dbReference type="PANTHER" id="PTHR22594">
    <property type="entry name" value="ASPARTYL/LYSYL-TRNA SYNTHETASE"/>
    <property type="match status" value="1"/>
</dbReference>
<dbReference type="EMBL" id="JARAOO010000011">
    <property type="protein sequence ID" value="KAJ7950560.1"/>
    <property type="molecule type" value="Genomic_DNA"/>
</dbReference>